<gene>
    <name evidence="1" type="ORF">METZ01_LOCUS379646</name>
</gene>
<proteinExistence type="predicted"/>
<organism evidence="1">
    <name type="scientific">marine metagenome</name>
    <dbReference type="NCBI Taxonomy" id="408172"/>
    <lineage>
        <taxon>unclassified sequences</taxon>
        <taxon>metagenomes</taxon>
        <taxon>ecological metagenomes</taxon>
    </lineage>
</organism>
<dbReference type="AlphaFoldDB" id="A0A382TYJ3"/>
<protein>
    <submittedName>
        <fullName evidence="1">Uncharacterized protein</fullName>
    </submittedName>
</protein>
<accession>A0A382TYJ3</accession>
<sequence length="34" mass="4134">MKNYKEILLLTFYLGRRKEIDIINQRGSKGYDEQ</sequence>
<reference evidence="1" key="1">
    <citation type="submission" date="2018-05" db="EMBL/GenBank/DDBJ databases">
        <authorList>
            <person name="Lanie J.A."/>
            <person name="Ng W.-L."/>
            <person name="Kazmierczak K.M."/>
            <person name="Andrzejewski T.M."/>
            <person name="Davidsen T.M."/>
            <person name="Wayne K.J."/>
            <person name="Tettelin H."/>
            <person name="Glass J.I."/>
            <person name="Rusch D."/>
            <person name="Podicherti R."/>
            <person name="Tsui H.-C.T."/>
            <person name="Winkler M.E."/>
        </authorList>
    </citation>
    <scope>NUCLEOTIDE SEQUENCE</scope>
</reference>
<evidence type="ECO:0000313" key="1">
    <source>
        <dbReference type="EMBL" id="SVD26792.1"/>
    </source>
</evidence>
<name>A0A382TYJ3_9ZZZZ</name>
<dbReference type="EMBL" id="UINC01139941">
    <property type="protein sequence ID" value="SVD26792.1"/>
    <property type="molecule type" value="Genomic_DNA"/>
</dbReference>